<dbReference type="GO" id="GO:0003723">
    <property type="term" value="F:RNA binding"/>
    <property type="evidence" value="ECO:0007669"/>
    <property type="project" value="UniProtKB-UniRule"/>
</dbReference>
<dbReference type="InterPro" id="IPR012340">
    <property type="entry name" value="NA-bd_OB-fold"/>
</dbReference>
<dbReference type="InterPro" id="IPR011129">
    <property type="entry name" value="CSD"/>
</dbReference>
<feature type="region of interest" description="Disordered" evidence="3">
    <location>
        <begin position="367"/>
        <end position="399"/>
    </location>
</feature>
<dbReference type="SUPFAM" id="SSF50249">
    <property type="entry name" value="Nucleic acid-binding proteins"/>
    <property type="match status" value="1"/>
</dbReference>
<name>A0A812SD29_9DINO</name>
<comment type="caution">
    <text evidence="5">The sequence shown here is derived from an EMBL/GenBank/DDBJ whole genome shotgun (WGS) entry which is preliminary data.</text>
</comment>
<sequence>MGGQQSTETEEKAKDGPVDVPKAEEPQQAQSQPAEEPKKAEAKKPEPAKEEKPATEGKKDTKPAESKKAAAPVSSPPSEPLQPGAQPKGKAAPKPAAKTSAKAGAPKKKPQQPGPPQQPGLITPEAQAAPKKAAKGEKGKGGGKKGSFPGIQLCVRNLVKDATTEQLQNLFQPFGELIGVDVKKNTDGTCRGYGFVTYTSIADANKAITAMNNKQVEGKNLIVVLSDRQQGTTKAEREAQATGGKGAKGKDGKEGKGGDKGKGKSKQPASIANALPAANPPWPYQGGEGTYPYGYGYPVVSPMAAYANQGYPNTQQAALQAMQAQFINQAQQALQMQAFHSSLGGLNPGINPNMPAPVSNVAANNMQPNAAAPAPAPPAAASPAAPSDDTQALKQEHEGQLKSISAKNGYGFIACNETKVHYKRDVFVDSSLLPEGIQVNDKVIFSLTLSEKGHPRATSVRMVGQALHGQKGGRGGGGGGGGGGTVMVLLCLAVHRSYSYPLAGGSALRACSTMPFLKFGPTGNVARGFWRTMEINHEDLALSARSQSWHVAHGPCLVILWKSGPSFSRCCCSRSCL</sequence>
<dbReference type="PANTHER" id="PTHR10352">
    <property type="entry name" value="EUKARYOTIC TRANSLATION INITIATION FACTOR 3 SUBUNIT G"/>
    <property type="match status" value="1"/>
</dbReference>
<proteinExistence type="predicted"/>
<accession>A0A812SD29</accession>
<keyword evidence="1 2" id="KW-0694">RNA-binding</keyword>
<dbReference type="InterPro" id="IPR035979">
    <property type="entry name" value="RBD_domain_sf"/>
</dbReference>
<dbReference type="EMBL" id="CAJNDS010002426">
    <property type="protein sequence ID" value="CAE7469262.1"/>
    <property type="molecule type" value="Genomic_DNA"/>
</dbReference>
<dbReference type="CDD" id="cd00590">
    <property type="entry name" value="RRM_SF"/>
    <property type="match status" value="1"/>
</dbReference>
<dbReference type="SMART" id="SM00360">
    <property type="entry name" value="RRM"/>
    <property type="match status" value="1"/>
</dbReference>
<protein>
    <submittedName>
        <fullName evidence="5">Pab1 protein</fullName>
    </submittedName>
</protein>
<feature type="region of interest" description="Disordered" evidence="3">
    <location>
        <begin position="228"/>
        <end position="281"/>
    </location>
</feature>
<dbReference type="SUPFAM" id="SSF54928">
    <property type="entry name" value="RNA-binding domain, RBD"/>
    <property type="match status" value="1"/>
</dbReference>
<organism evidence="5 6">
    <name type="scientific">Symbiodinium natans</name>
    <dbReference type="NCBI Taxonomy" id="878477"/>
    <lineage>
        <taxon>Eukaryota</taxon>
        <taxon>Sar</taxon>
        <taxon>Alveolata</taxon>
        <taxon>Dinophyceae</taxon>
        <taxon>Suessiales</taxon>
        <taxon>Symbiodiniaceae</taxon>
        <taxon>Symbiodinium</taxon>
    </lineage>
</organism>
<evidence type="ECO:0000313" key="6">
    <source>
        <dbReference type="Proteomes" id="UP000604046"/>
    </source>
</evidence>
<feature type="compositionally biased region" description="Low complexity" evidence="3">
    <location>
        <begin position="82"/>
        <end position="104"/>
    </location>
</feature>
<evidence type="ECO:0000259" key="4">
    <source>
        <dbReference type="PROSITE" id="PS50102"/>
    </source>
</evidence>
<dbReference type="PROSITE" id="PS50102">
    <property type="entry name" value="RRM"/>
    <property type="match status" value="1"/>
</dbReference>
<dbReference type="Gene3D" id="2.40.50.140">
    <property type="entry name" value="Nucleic acid-binding proteins"/>
    <property type="match status" value="1"/>
</dbReference>
<evidence type="ECO:0000313" key="5">
    <source>
        <dbReference type="EMBL" id="CAE7469262.1"/>
    </source>
</evidence>
<dbReference type="SMART" id="SM00357">
    <property type="entry name" value="CSP"/>
    <property type="match status" value="1"/>
</dbReference>
<dbReference type="Pfam" id="PF00076">
    <property type="entry name" value="RRM_1"/>
    <property type="match status" value="1"/>
</dbReference>
<keyword evidence="6" id="KW-1185">Reference proteome</keyword>
<reference evidence="5" key="1">
    <citation type="submission" date="2021-02" db="EMBL/GenBank/DDBJ databases">
        <authorList>
            <person name="Dougan E. K."/>
            <person name="Rhodes N."/>
            <person name="Thang M."/>
            <person name="Chan C."/>
        </authorList>
    </citation>
    <scope>NUCLEOTIDE SEQUENCE</scope>
</reference>
<dbReference type="Gene3D" id="3.30.70.330">
    <property type="match status" value="1"/>
</dbReference>
<evidence type="ECO:0000256" key="3">
    <source>
        <dbReference type="SAM" id="MobiDB-lite"/>
    </source>
</evidence>
<evidence type="ECO:0000256" key="1">
    <source>
        <dbReference type="ARBA" id="ARBA00022884"/>
    </source>
</evidence>
<feature type="compositionally biased region" description="Basic and acidic residues" evidence="3">
    <location>
        <begin position="9"/>
        <end position="25"/>
    </location>
</feature>
<feature type="domain" description="RRM" evidence="4">
    <location>
        <begin position="151"/>
        <end position="228"/>
    </location>
</feature>
<dbReference type="InterPro" id="IPR000504">
    <property type="entry name" value="RRM_dom"/>
</dbReference>
<evidence type="ECO:0000256" key="2">
    <source>
        <dbReference type="PROSITE-ProRule" id="PRU00176"/>
    </source>
</evidence>
<gene>
    <name evidence="5" type="primary">pab1</name>
    <name evidence="5" type="ORF">SNAT2548_LOCUS26281</name>
</gene>
<dbReference type="InterPro" id="IPR012677">
    <property type="entry name" value="Nucleotide-bd_a/b_plait_sf"/>
</dbReference>
<dbReference type="Proteomes" id="UP000604046">
    <property type="component" value="Unassembled WGS sequence"/>
</dbReference>
<dbReference type="AlphaFoldDB" id="A0A812SD29"/>
<feature type="region of interest" description="Disordered" evidence="3">
    <location>
        <begin position="1"/>
        <end position="147"/>
    </location>
</feature>
<feature type="compositionally biased region" description="Basic and acidic residues" evidence="3">
    <location>
        <begin position="248"/>
        <end position="262"/>
    </location>
</feature>
<feature type="compositionally biased region" description="Low complexity" evidence="3">
    <location>
        <begin position="266"/>
        <end position="277"/>
    </location>
</feature>
<dbReference type="OrthoDB" id="444423at2759"/>
<feature type="compositionally biased region" description="Basic and acidic residues" evidence="3">
    <location>
        <begin position="35"/>
        <end position="68"/>
    </location>
</feature>